<dbReference type="EMBL" id="LACB01000571">
    <property type="protein sequence ID" value="KAJ9482362.1"/>
    <property type="molecule type" value="Genomic_DNA"/>
</dbReference>
<organism evidence="2 3">
    <name type="scientific">Penicillium thymicola</name>
    <dbReference type="NCBI Taxonomy" id="293382"/>
    <lineage>
        <taxon>Eukaryota</taxon>
        <taxon>Fungi</taxon>
        <taxon>Dikarya</taxon>
        <taxon>Ascomycota</taxon>
        <taxon>Pezizomycotina</taxon>
        <taxon>Eurotiomycetes</taxon>
        <taxon>Eurotiomycetidae</taxon>
        <taxon>Eurotiales</taxon>
        <taxon>Aspergillaceae</taxon>
        <taxon>Penicillium</taxon>
    </lineage>
</organism>
<evidence type="ECO:0000313" key="3">
    <source>
        <dbReference type="Proteomes" id="UP001227192"/>
    </source>
</evidence>
<comment type="caution">
    <text evidence="2">The sequence shown here is derived from an EMBL/GenBank/DDBJ whole genome shotgun (WGS) entry which is preliminary data.</text>
</comment>
<evidence type="ECO:0000313" key="2">
    <source>
        <dbReference type="EMBL" id="KAJ9482362.1"/>
    </source>
</evidence>
<protein>
    <submittedName>
        <fullName evidence="2">Uncharacterized protein</fullName>
    </submittedName>
</protein>
<keyword evidence="3" id="KW-1185">Reference proteome</keyword>
<name>A0AAI9T7V0_PENTH</name>
<dbReference type="AlphaFoldDB" id="A0AAI9T7V0"/>
<feature type="region of interest" description="Disordered" evidence="1">
    <location>
        <begin position="1"/>
        <end position="24"/>
    </location>
</feature>
<sequence length="24" mass="2559">RNLLLSNRGTAHHHLPGVGGPCHD</sequence>
<reference evidence="2" key="2">
    <citation type="journal article" date="2016" name="Fungal Biol.">
        <title>Ochratoxin A production by Penicillium thymicola.</title>
        <authorList>
            <person name="Nguyen H.D.T."/>
            <person name="McMullin D.R."/>
            <person name="Ponomareva E."/>
            <person name="Riley R."/>
            <person name="Pomraning K.R."/>
            <person name="Baker S.E."/>
            <person name="Seifert K.A."/>
        </authorList>
    </citation>
    <scope>NUCLEOTIDE SEQUENCE</scope>
    <source>
        <strain evidence="2">DAOM 180753</strain>
    </source>
</reference>
<proteinExistence type="predicted"/>
<evidence type="ECO:0000256" key="1">
    <source>
        <dbReference type="SAM" id="MobiDB-lite"/>
    </source>
</evidence>
<dbReference type="Proteomes" id="UP001227192">
    <property type="component" value="Unassembled WGS sequence"/>
</dbReference>
<feature type="non-terminal residue" evidence="2">
    <location>
        <position position="1"/>
    </location>
</feature>
<accession>A0AAI9T7V0</accession>
<gene>
    <name evidence="2" type="ORF">VN97_g11078</name>
</gene>
<reference evidence="2" key="1">
    <citation type="submission" date="2015-06" db="EMBL/GenBank/DDBJ databases">
        <authorList>
            <person name="Nguyen H."/>
        </authorList>
    </citation>
    <scope>NUCLEOTIDE SEQUENCE</scope>
    <source>
        <strain evidence="2">DAOM 180753</strain>
    </source>
</reference>